<evidence type="ECO:0000313" key="6">
    <source>
        <dbReference type="EMBL" id="KDQ17213.1"/>
    </source>
</evidence>
<dbReference type="FunCoup" id="A0A067MN72">
    <property type="interactions" value="56"/>
</dbReference>
<feature type="coiled-coil region" evidence="2">
    <location>
        <begin position="592"/>
        <end position="619"/>
    </location>
</feature>
<dbReference type="Gene3D" id="1.20.930.40">
    <property type="entry name" value="Transferrin receptor-like, dimerisation domain"/>
    <property type="match status" value="1"/>
</dbReference>
<dbReference type="Proteomes" id="UP000027195">
    <property type="component" value="Unassembled WGS sequence"/>
</dbReference>
<dbReference type="PANTHER" id="PTHR10404">
    <property type="entry name" value="N-ACETYLATED-ALPHA-LINKED ACIDIC DIPEPTIDASE"/>
    <property type="match status" value="1"/>
</dbReference>
<evidence type="ECO:0000259" key="3">
    <source>
        <dbReference type="Pfam" id="PF02225"/>
    </source>
</evidence>
<dbReference type="InterPro" id="IPR007484">
    <property type="entry name" value="Peptidase_M28"/>
</dbReference>
<dbReference type="FunFam" id="3.40.630.10:FF:000101">
    <property type="entry name" value="N-acetylated alpha-linked acidic dipeptidase like 1"/>
    <property type="match status" value="1"/>
</dbReference>
<evidence type="ECO:0000313" key="7">
    <source>
        <dbReference type="Proteomes" id="UP000027195"/>
    </source>
</evidence>
<dbReference type="InterPro" id="IPR046450">
    <property type="entry name" value="PA_dom_sf"/>
</dbReference>
<dbReference type="SUPFAM" id="SSF52025">
    <property type="entry name" value="PA domain"/>
    <property type="match status" value="1"/>
</dbReference>
<dbReference type="Pfam" id="PF02225">
    <property type="entry name" value="PA"/>
    <property type="match status" value="1"/>
</dbReference>
<dbReference type="Gene3D" id="3.50.30.30">
    <property type="match status" value="1"/>
</dbReference>
<dbReference type="InterPro" id="IPR007365">
    <property type="entry name" value="TFR-like_dimer_dom"/>
</dbReference>
<accession>A0A067MN72</accession>
<evidence type="ECO:0000256" key="2">
    <source>
        <dbReference type="SAM" id="Coils"/>
    </source>
</evidence>
<comment type="similarity">
    <text evidence="1">Belongs to the peptidase M28 family. M28B subfamily.</text>
</comment>
<protein>
    <recommendedName>
        <fullName evidence="8">Zn-dependent exopeptidase</fullName>
    </recommendedName>
</protein>
<dbReference type="HOGENOM" id="CLU_005688_2_2_1"/>
<organism evidence="6 7">
    <name type="scientific">Botryobasidium botryosum (strain FD-172 SS1)</name>
    <dbReference type="NCBI Taxonomy" id="930990"/>
    <lineage>
        <taxon>Eukaryota</taxon>
        <taxon>Fungi</taxon>
        <taxon>Dikarya</taxon>
        <taxon>Basidiomycota</taxon>
        <taxon>Agaricomycotina</taxon>
        <taxon>Agaricomycetes</taxon>
        <taxon>Cantharellales</taxon>
        <taxon>Botryobasidiaceae</taxon>
        <taxon>Botryobasidium</taxon>
    </lineage>
</organism>
<keyword evidence="7" id="KW-1185">Reference proteome</keyword>
<reference evidence="7" key="1">
    <citation type="journal article" date="2014" name="Proc. Natl. Acad. Sci. U.S.A.">
        <title>Extensive sampling of basidiomycete genomes demonstrates inadequacy of the white-rot/brown-rot paradigm for wood decay fungi.</title>
        <authorList>
            <person name="Riley R."/>
            <person name="Salamov A.A."/>
            <person name="Brown D.W."/>
            <person name="Nagy L.G."/>
            <person name="Floudas D."/>
            <person name="Held B.W."/>
            <person name="Levasseur A."/>
            <person name="Lombard V."/>
            <person name="Morin E."/>
            <person name="Otillar R."/>
            <person name="Lindquist E.A."/>
            <person name="Sun H."/>
            <person name="LaButti K.M."/>
            <person name="Schmutz J."/>
            <person name="Jabbour D."/>
            <person name="Luo H."/>
            <person name="Baker S.E."/>
            <person name="Pisabarro A.G."/>
            <person name="Walton J.D."/>
            <person name="Blanchette R.A."/>
            <person name="Henrissat B."/>
            <person name="Martin F."/>
            <person name="Cullen D."/>
            <person name="Hibbett D.S."/>
            <person name="Grigoriev I.V."/>
        </authorList>
    </citation>
    <scope>NUCLEOTIDE SEQUENCE [LARGE SCALE GENOMIC DNA]</scope>
    <source>
        <strain evidence="7">FD-172 SS1</strain>
    </source>
</reference>
<dbReference type="InterPro" id="IPR036757">
    <property type="entry name" value="TFR-like_dimer_dom_sf"/>
</dbReference>
<dbReference type="STRING" id="930990.A0A067MN72"/>
<keyword evidence="2" id="KW-0175">Coiled coil</keyword>
<evidence type="ECO:0000256" key="1">
    <source>
        <dbReference type="ARBA" id="ARBA00005634"/>
    </source>
</evidence>
<dbReference type="CDD" id="cd02121">
    <property type="entry name" value="PA_GCPII_like"/>
    <property type="match status" value="1"/>
</dbReference>
<dbReference type="EMBL" id="KL198024">
    <property type="protein sequence ID" value="KDQ17213.1"/>
    <property type="molecule type" value="Genomic_DNA"/>
</dbReference>
<proteinExistence type="inferred from homology"/>
<dbReference type="InterPro" id="IPR003137">
    <property type="entry name" value="PA_domain"/>
</dbReference>
<evidence type="ECO:0000259" key="5">
    <source>
        <dbReference type="Pfam" id="PF04389"/>
    </source>
</evidence>
<name>A0A067MN72_BOTB1</name>
<dbReference type="InParanoid" id="A0A067MN72"/>
<dbReference type="PANTHER" id="PTHR10404:SF46">
    <property type="entry name" value="VACUOLAR PROTEIN SORTING-ASSOCIATED PROTEIN 70"/>
    <property type="match status" value="1"/>
</dbReference>
<sequence>MLSSLRGEDAERVFLSVPKEESALQASRAYAAKPHLAGTPGDYESALVQLKLYQEQFGITPTDAISLPVFDAGTPESRAATLNISSLTEPAAWIDTYYPLLDTPLEHKLEIIADDGSVEWSADLEEKAEEGDDTSKLASYVGAWHAFSKTGDVKGKLIYVSYGRKADFDRLVSHGVDFTGTIALARAGHVLRGLKVQAAQEVGCVGILIYTDPSEYGNLVEENGYKAWPEGPALNPHSVERGNVQFPSVYPGDPTTPGYPAYKNATRQIPKNLASIPSLPLSWSNAKRLLAEIGPHNRGEKSKKDIRLLNNVDAKITPIWNTMAVIPGQIKGEVVMMGNHRDGAGDPTSGTVSLHEVVRGLGELLKQGWKPVRTIVIASWDAEEYGLIGSTEWGEDFEDWIKDNVVAYLNLDMATAGSYLRLIGSPTLAHLLRKTAEDLAHPTDPSRTLWDARNDQGPFTEVRVDFKGDIRGWKREEETVGTGIKPLGSGSDYTVFLQRCGVASLDLGFRGTYYDAIHHYHSVYDSQRWQEVYGDPGFHRHVAIAKLLGLVTLRLADAIVLPLNTTQYSLELGEYLDKVDSLGSSLNLDPDLSDLREAIYELQAASAELDEEKDSVEQDFSHELEIWRSSVEGSIQRDAYAWAEQPLSIASDENMTEPQSALGSNNTPHPQFFAALQRVKEVNKKLADFEQGFISPEGMTTREWYKHLIVSPGKWLGYGATTFPGLTEALRYDQDVALAEYEASRATALITKLAASITGSLDERGQETP</sequence>
<dbReference type="OrthoDB" id="5841748at2759"/>
<feature type="domain" description="Peptidase M28" evidence="5">
    <location>
        <begin position="321"/>
        <end position="462"/>
    </location>
</feature>
<dbReference type="Pfam" id="PF04253">
    <property type="entry name" value="TFR_dimer"/>
    <property type="match status" value="1"/>
</dbReference>
<dbReference type="InterPro" id="IPR039373">
    <property type="entry name" value="Peptidase_M28B"/>
</dbReference>
<gene>
    <name evidence="6" type="ORF">BOTBODRAFT_106011</name>
</gene>
<feature type="domain" description="Transferrin receptor-like dimerisation" evidence="4">
    <location>
        <begin position="676"/>
        <end position="757"/>
    </location>
</feature>
<dbReference type="SUPFAM" id="SSF47672">
    <property type="entry name" value="Transferrin receptor-like dimerisation domain"/>
    <property type="match status" value="1"/>
</dbReference>
<evidence type="ECO:0008006" key="8">
    <source>
        <dbReference type="Google" id="ProtNLM"/>
    </source>
</evidence>
<dbReference type="Pfam" id="PF04389">
    <property type="entry name" value="Peptidase_M28"/>
    <property type="match status" value="1"/>
</dbReference>
<feature type="domain" description="PA" evidence="3">
    <location>
        <begin position="153"/>
        <end position="223"/>
    </location>
</feature>
<evidence type="ECO:0000259" key="4">
    <source>
        <dbReference type="Pfam" id="PF04253"/>
    </source>
</evidence>
<dbReference type="SUPFAM" id="SSF53187">
    <property type="entry name" value="Zn-dependent exopeptidases"/>
    <property type="match status" value="1"/>
</dbReference>
<dbReference type="Gene3D" id="3.40.630.10">
    <property type="entry name" value="Zn peptidases"/>
    <property type="match status" value="1"/>
</dbReference>
<dbReference type="GO" id="GO:0004180">
    <property type="term" value="F:carboxypeptidase activity"/>
    <property type="evidence" value="ECO:0007669"/>
    <property type="project" value="TreeGrafter"/>
</dbReference>
<dbReference type="CDD" id="cd08022">
    <property type="entry name" value="M28_PSMA_like"/>
    <property type="match status" value="1"/>
</dbReference>
<dbReference type="AlphaFoldDB" id="A0A067MN72"/>